<dbReference type="Pfam" id="PF01177">
    <property type="entry name" value="Asp_Glu_race"/>
    <property type="match status" value="1"/>
</dbReference>
<dbReference type="EMBL" id="WJNH01000012">
    <property type="protein sequence ID" value="MRG87800.1"/>
    <property type="molecule type" value="Genomic_DNA"/>
</dbReference>
<organism evidence="1 2">
    <name type="scientific">Salinibacillus xinjiangensis</name>
    <dbReference type="NCBI Taxonomy" id="1229268"/>
    <lineage>
        <taxon>Bacteria</taxon>
        <taxon>Bacillati</taxon>
        <taxon>Bacillota</taxon>
        <taxon>Bacilli</taxon>
        <taxon>Bacillales</taxon>
        <taxon>Bacillaceae</taxon>
        <taxon>Salinibacillus</taxon>
    </lineage>
</organism>
<dbReference type="Gene3D" id="3.40.50.1860">
    <property type="match status" value="1"/>
</dbReference>
<name>A0A6G1XA97_9BACI</name>
<proteinExistence type="predicted"/>
<sequence>MNHLVFDQLQEKVSIPMISIVEEAAKKAQQLGFDRLGLIGTKFTMEHTFSKNPL</sequence>
<dbReference type="SUPFAM" id="SSF53681">
    <property type="entry name" value="Aspartate/glutamate racemase"/>
    <property type="match status" value="1"/>
</dbReference>
<keyword evidence="2" id="KW-1185">Reference proteome</keyword>
<dbReference type="InterPro" id="IPR015942">
    <property type="entry name" value="Asp/Glu/hydantoin_racemase"/>
</dbReference>
<comment type="caution">
    <text evidence="1">The sequence shown here is derived from an EMBL/GenBank/DDBJ whole genome shotgun (WGS) entry which is preliminary data.</text>
</comment>
<dbReference type="OrthoDB" id="9803739at2"/>
<dbReference type="RefSeq" id="WP_153729689.1">
    <property type="nucleotide sequence ID" value="NZ_WJNH01000012.1"/>
</dbReference>
<dbReference type="InterPro" id="IPR001920">
    <property type="entry name" value="Asp/Glu_race"/>
</dbReference>
<dbReference type="GO" id="GO:0047661">
    <property type="term" value="F:amino-acid racemase activity"/>
    <property type="evidence" value="ECO:0007669"/>
    <property type="project" value="InterPro"/>
</dbReference>
<evidence type="ECO:0000313" key="1">
    <source>
        <dbReference type="EMBL" id="MRG87800.1"/>
    </source>
</evidence>
<dbReference type="Proteomes" id="UP000480185">
    <property type="component" value="Unassembled WGS sequence"/>
</dbReference>
<evidence type="ECO:0000313" key="2">
    <source>
        <dbReference type="Proteomes" id="UP000480185"/>
    </source>
</evidence>
<dbReference type="AlphaFoldDB" id="A0A6G1XA97"/>
<reference evidence="1 2" key="1">
    <citation type="submission" date="2019-11" db="EMBL/GenBank/DDBJ databases">
        <authorList>
            <person name="Li J."/>
        </authorList>
    </citation>
    <scope>NUCLEOTIDE SEQUENCE [LARGE SCALE GENOMIC DNA]</scope>
    <source>
        <strain evidence="1 2">J4</strain>
    </source>
</reference>
<gene>
    <name evidence="1" type="ORF">GH754_16165</name>
</gene>
<accession>A0A6G1XA97</accession>
<protein>
    <submittedName>
        <fullName evidence="1">Uncharacterized protein</fullName>
    </submittedName>
</protein>